<reference evidence="3 4" key="1">
    <citation type="submission" date="2018-01" db="EMBL/GenBank/DDBJ databases">
        <title>Complete genome sequences of the type strains of Marinobacter flavimaris and Marinobacter maroccanus.</title>
        <authorList>
            <person name="Palau M."/>
            <person name="Boujida N."/>
            <person name="Manresa A."/>
            <person name="Minana-Galbis D."/>
        </authorList>
    </citation>
    <scope>NUCLEOTIDE SEQUENCE [LARGE SCALE GENOMIC DNA]</scope>
    <source>
        <strain evidence="3 4">N4</strain>
    </source>
</reference>
<name>A0A2S5ZF28_9GAMM</name>
<dbReference type="PANTHER" id="PTHR46401">
    <property type="entry name" value="GLYCOSYLTRANSFERASE WBBK-RELATED"/>
    <property type="match status" value="1"/>
</dbReference>
<organism evidence="3 4">
    <name type="scientific">Marinobacter maroccanus</name>
    <dbReference type="NCBI Taxonomy" id="2055143"/>
    <lineage>
        <taxon>Bacteria</taxon>
        <taxon>Pseudomonadati</taxon>
        <taxon>Pseudomonadota</taxon>
        <taxon>Gammaproteobacteria</taxon>
        <taxon>Pseudomonadales</taxon>
        <taxon>Marinobacteraceae</taxon>
        <taxon>Marinobacter</taxon>
    </lineage>
</organism>
<dbReference type="Pfam" id="PF00534">
    <property type="entry name" value="Glycos_transf_1"/>
    <property type="match status" value="1"/>
</dbReference>
<proteinExistence type="predicted"/>
<dbReference type="GO" id="GO:0009103">
    <property type="term" value="P:lipopolysaccharide biosynthetic process"/>
    <property type="evidence" value="ECO:0007669"/>
    <property type="project" value="TreeGrafter"/>
</dbReference>
<evidence type="ECO:0000256" key="1">
    <source>
        <dbReference type="ARBA" id="ARBA00022679"/>
    </source>
</evidence>
<dbReference type="RefSeq" id="WP_104320269.1">
    <property type="nucleotide sequence ID" value="NZ_PSSX01000001.1"/>
</dbReference>
<dbReference type="CDD" id="cd03801">
    <property type="entry name" value="GT4_PimA-like"/>
    <property type="match status" value="1"/>
</dbReference>
<feature type="domain" description="Glycosyl transferase family 1" evidence="2">
    <location>
        <begin position="208"/>
        <end position="352"/>
    </location>
</feature>
<dbReference type="AlphaFoldDB" id="A0A2S5ZF28"/>
<dbReference type="PANTHER" id="PTHR46401:SF2">
    <property type="entry name" value="GLYCOSYLTRANSFERASE WBBK-RELATED"/>
    <property type="match status" value="1"/>
</dbReference>
<evidence type="ECO:0000259" key="2">
    <source>
        <dbReference type="Pfam" id="PF00534"/>
    </source>
</evidence>
<protein>
    <recommendedName>
        <fullName evidence="2">Glycosyl transferase family 1 domain-containing protein</fullName>
    </recommendedName>
</protein>
<accession>A0A2S5ZF28</accession>
<dbReference type="InterPro" id="IPR001296">
    <property type="entry name" value="Glyco_trans_1"/>
</dbReference>
<dbReference type="Gene3D" id="3.40.50.2000">
    <property type="entry name" value="Glycogen Phosphorylase B"/>
    <property type="match status" value="2"/>
</dbReference>
<keyword evidence="1" id="KW-0808">Transferase</keyword>
<dbReference type="GO" id="GO:0016757">
    <property type="term" value="F:glycosyltransferase activity"/>
    <property type="evidence" value="ECO:0007669"/>
    <property type="project" value="TreeGrafter"/>
</dbReference>
<evidence type="ECO:0000313" key="4">
    <source>
        <dbReference type="Proteomes" id="UP000239917"/>
    </source>
</evidence>
<sequence>MLYFNFLYSPDGGGYQNSASFLSSLVNLKYDFTNVCALVYKGTSIHEMCKRHGIQHRAIKKNVISKLLFELFSIRFVKKGDVVFSIFGPPMLLSKKYSLNVGGMAISNVLYPDIDFWAHLSFLKRMFKKVKDRYRVARYRSLDYFIFETELLREKAINQMGIPRKRTFVVNMSPSTLVSPEMIQASPAANLIAERKLSNKFLFLCGPHPNKRLHVLPDIALKLSSAGIDFKFILTCKSSPYLESVFCRAKSLGVSDYFLNVGSVKAEDVAGVIDVCDYLCCFSVLESFSNNFVEAWAMSKPLMVTDSDWSRSSCRDGAIYLDLSSLDVCVDQILSVISDSILIKRTIEKGREVLQEYPSSIRKAEEYLQVIDVARRSGKPQDASFL</sequence>
<gene>
    <name evidence="3" type="ORF">KEHDKFFH_01445</name>
</gene>
<comment type="caution">
    <text evidence="3">The sequence shown here is derived from an EMBL/GenBank/DDBJ whole genome shotgun (WGS) entry which is preliminary data.</text>
</comment>
<evidence type="ECO:0000313" key="3">
    <source>
        <dbReference type="EMBL" id="PPI86013.1"/>
    </source>
</evidence>
<dbReference type="OrthoDB" id="9801609at2"/>
<dbReference type="EMBL" id="PSSX01000001">
    <property type="protein sequence ID" value="PPI86013.1"/>
    <property type="molecule type" value="Genomic_DNA"/>
</dbReference>
<dbReference type="SUPFAM" id="SSF53756">
    <property type="entry name" value="UDP-Glycosyltransferase/glycogen phosphorylase"/>
    <property type="match status" value="1"/>
</dbReference>
<dbReference type="Proteomes" id="UP000239917">
    <property type="component" value="Unassembled WGS sequence"/>
</dbReference>
<keyword evidence="4" id="KW-1185">Reference proteome</keyword>